<dbReference type="GO" id="GO:0005694">
    <property type="term" value="C:chromosome"/>
    <property type="evidence" value="ECO:0007669"/>
    <property type="project" value="TreeGrafter"/>
</dbReference>
<evidence type="ECO:0000256" key="14">
    <source>
        <dbReference type="ARBA" id="ARBA00023242"/>
    </source>
</evidence>
<feature type="domain" description="FAT" evidence="22">
    <location>
        <begin position="1433"/>
        <end position="2005"/>
    </location>
</feature>
<evidence type="ECO:0000256" key="7">
    <source>
        <dbReference type="ARBA" id="ARBA00022679"/>
    </source>
</evidence>
<dbReference type="SUPFAM" id="SSF56112">
    <property type="entry name" value="Protein kinase-like (PK-like)"/>
    <property type="match status" value="1"/>
</dbReference>
<gene>
    <name evidence="24" type="ORF">NA56DRAFT_756139</name>
</gene>
<protein>
    <recommendedName>
        <fullName evidence="5">Serine/threonine-protein kinase MEC1</fullName>
        <ecNumber evidence="4">2.7.11.1</ecNumber>
    </recommendedName>
    <alternativeName>
        <fullName evidence="19">ATR homolog</fullName>
    </alternativeName>
    <alternativeName>
        <fullName evidence="18">DNA-damage checkpoint kinase MEC1</fullName>
    </alternativeName>
    <alternativeName>
        <fullName evidence="17">Mitosis entry checkpoint protein 1</fullName>
    </alternativeName>
</protein>
<keyword evidence="11" id="KW-0067">ATP-binding</keyword>
<dbReference type="Proteomes" id="UP000235672">
    <property type="component" value="Unassembled WGS sequence"/>
</dbReference>
<evidence type="ECO:0000256" key="3">
    <source>
        <dbReference type="ARBA" id="ARBA00011370"/>
    </source>
</evidence>
<dbReference type="Pfam" id="PF02259">
    <property type="entry name" value="FAT"/>
    <property type="match status" value="1"/>
</dbReference>
<dbReference type="SMART" id="SM01343">
    <property type="entry name" value="FATC"/>
    <property type="match status" value="1"/>
</dbReference>
<dbReference type="SUPFAM" id="SSF48371">
    <property type="entry name" value="ARM repeat"/>
    <property type="match status" value="1"/>
</dbReference>
<dbReference type="Pfam" id="PF08064">
    <property type="entry name" value="UME"/>
    <property type="match status" value="1"/>
</dbReference>
<organism evidence="24 25">
    <name type="scientific">Hyaloscypha hepaticicola</name>
    <dbReference type="NCBI Taxonomy" id="2082293"/>
    <lineage>
        <taxon>Eukaryota</taxon>
        <taxon>Fungi</taxon>
        <taxon>Dikarya</taxon>
        <taxon>Ascomycota</taxon>
        <taxon>Pezizomycotina</taxon>
        <taxon>Leotiomycetes</taxon>
        <taxon>Helotiales</taxon>
        <taxon>Hyaloscyphaceae</taxon>
        <taxon>Hyaloscypha</taxon>
    </lineage>
</organism>
<evidence type="ECO:0000259" key="21">
    <source>
        <dbReference type="PROSITE" id="PS50290"/>
    </source>
</evidence>
<evidence type="ECO:0000256" key="20">
    <source>
        <dbReference type="SAM" id="MobiDB-lite"/>
    </source>
</evidence>
<dbReference type="EC" id="2.7.11.1" evidence="4"/>
<proteinExistence type="inferred from homology"/>
<feature type="domain" description="FATC" evidence="23">
    <location>
        <begin position="2425"/>
        <end position="2457"/>
    </location>
</feature>
<dbReference type="InterPro" id="IPR012993">
    <property type="entry name" value="UME"/>
</dbReference>
<keyword evidence="7" id="KW-0808">Transferase</keyword>
<comment type="subunit">
    <text evidence="3">Associates with DNA double-strand breaks.</text>
</comment>
<dbReference type="GO" id="GO:0000723">
    <property type="term" value="P:telomere maintenance"/>
    <property type="evidence" value="ECO:0007669"/>
    <property type="project" value="TreeGrafter"/>
</dbReference>
<accession>A0A2J6PGA3</accession>
<evidence type="ECO:0000256" key="18">
    <source>
        <dbReference type="ARBA" id="ARBA00030459"/>
    </source>
</evidence>
<dbReference type="CDD" id="cd00892">
    <property type="entry name" value="PIKKc_ATR"/>
    <property type="match status" value="1"/>
</dbReference>
<evidence type="ECO:0000256" key="15">
    <source>
        <dbReference type="ARBA" id="ARBA00023254"/>
    </source>
</evidence>
<evidence type="ECO:0000256" key="1">
    <source>
        <dbReference type="ARBA" id="ARBA00004123"/>
    </source>
</evidence>
<evidence type="ECO:0000256" key="9">
    <source>
        <dbReference type="ARBA" id="ARBA00022763"/>
    </source>
</evidence>
<dbReference type="STRING" id="1745343.A0A2J6PGA3"/>
<comment type="function">
    <text evidence="16">Serine/threonine protein kinase which activates checkpoint signaling upon genotoxic stresses such as ionizing radiation (IR), ultraviolet light (UV), or DNA replication stalling, thereby acting as a DNA damage sensor. Recognizes the substrate consensus sequence [ST]-Q. Phosphorylates histone H2A to form H2AS128ph (gamma-H2A) at sites of DNA damage, involved in the regulation of DNA damage response mechanism. Required for the control of telomere length and genome stability.</text>
</comment>
<evidence type="ECO:0000259" key="22">
    <source>
        <dbReference type="PROSITE" id="PS51189"/>
    </source>
</evidence>
<dbReference type="Pfam" id="PF25030">
    <property type="entry name" value="M-HEAT_ATR"/>
    <property type="match status" value="1"/>
</dbReference>
<dbReference type="OrthoDB" id="381190at2759"/>
<dbReference type="Pfam" id="PF23593">
    <property type="entry name" value="HEAT_ATR"/>
    <property type="match status" value="1"/>
</dbReference>
<dbReference type="PROSITE" id="PS51189">
    <property type="entry name" value="FAT"/>
    <property type="match status" value="1"/>
</dbReference>
<dbReference type="PROSITE" id="PS51190">
    <property type="entry name" value="FATC"/>
    <property type="match status" value="1"/>
</dbReference>
<evidence type="ECO:0000256" key="8">
    <source>
        <dbReference type="ARBA" id="ARBA00022741"/>
    </source>
</evidence>
<dbReference type="InterPro" id="IPR016024">
    <property type="entry name" value="ARM-type_fold"/>
</dbReference>
<dbReference type="EMBL" id="KZ613537">
    <property type="protein sequence ID" value="PMD13048.1"/>
    <property type="molecule type" value="Genomic_DNA"/>
</dbReference>
<keyword evidence="14" id="KW-0539">Nucleus</keyword>
<keyword evidence="9" id="KW-0227">DNA damage</keyword>
<evidence type="ECO:0000256" key="12">
    <source>
        <dbReference type="ARBA" id="ARBA00022853"/>
    </source>
</evidence>
<keyword evidence="13" id="KW-0234">DNA repair</keyword>
<evidence type="ECO:0000256" key="13">
    <source>
        <dbReference type="ARBA" id="ARBA00023204"/>
    </source>
</evidence>
<evidence type="ECO:0000313" key="25">
    <source>
        <dbReference type="Proteomes" id="UP000235672"/>
    </source>
</evidence>
<keyword evidence="10 24" id="KW-0418">Kinase</keyword>
<dbReference type="Gene3D" id="3.30.1010.10">
    <property type="entry name" value="Phosphatidylinositol 3-kinase Catalytic Subunit, Chain A, domain 4"/>
    <property type="match status" value="1"/>
</dbReference>
<evidence type="ECO:0000256" key="16">
    <source>
        <dbReference type="ARBA" id="ARBA00025079"/>
    </source>
</evidence>
<dbReference type="SMART" id="SM00146">
    <property type="entry name" value="PI3Kc"/>
    <property type="match status" value="1"/>
</dbReference>
<evidence type="ECO:0000256" key="4">
    <source>
        <dbReference type="ARBA" id="ARBA00012513"/>
    </source>
</evidence>
<dbReference type="InterPro" id="IPR057564">
    <property type="entry name" value="HEAT_ATR"/>
</dbReference>
<keyword evidence="12" id="KW-0156">Chromatin regulator</keyword>
<evidence type="ECO:0000259" key="23">
    <source>
        <dbReference type="PROSITE" id="PS51190"/>
    </source>
</evidence>
<name>A0A2J6PGA3_9HELO</name>
<dbReference type="InterPro" id="IPR011009">
    <property type="entry name" value="Kinase-like_dom_sf"/>
</dbReference>
<dbReference type="PANTHER" id="PTHR11139:SF125">
    <property type="entry name" value="SERINE_THREONINE-PROTEIN KINASE MEC1"/>
    <property type="match status" value="1"/>
</dbReference>
<dbReference type="InterPro" id="IPR058681">
    <property type="entry name" value="HEAT_MEC1_N"/>
</dbReference>
<feature type="region of interest" description="Disordered" evidence="20">
    <location>
        <begin position="1"/>
        <end position="30"/>
    </location>
</feature>
<dbReference type="InterPro" id="IPR050517">
    <property type="entry name" value="DDR_Repair_Kinase"/>
</dbReference>
<dbReference type="InterPro" id="IPR003151">
    <property type="entry name" value="PIK-rel_kinase_FAT"/>
</dbReference>
<dbReference type="PANTHER" id="PTHR11139">
    <property type="entry name" value="ATAXIA TELANGIECTASIA MUTATED ATM -RELATED"/>
    <property type="match status" value="1"/>
</dbReference>
<dbReference type="PROSITE" id="PS50290">
    <property type="entry name" value="PI3_4_KINASE_3"/>
    <property type="match status" value="1"/>
</dbReference>
<keyword evidence="25" id="KW-1185">Reference proteome</keyword>
<comment type="subcellular location">
    <subcellularLocation>
        <location evidence="1">Nucleus</location>
    </subcellularLocation>
</comment>
<feature type="domain" description="PI3K/PI4K catalytic" evidence="21">
    <location>
        <begin position="2118"/>
        <end position="2424"/>
    </location>
</feature>
<keyword evidence="8" id="KW-0547">Nucleotide-binding</keyword>
<evidence type="ECO:0000256" key="19">
    <source>
        <dbReference type="ARBA" id="ARBA00033001"/>
    </source>
</evidence>
<comment type="similarity">
    <text evidence="2">Belongs to the PI3/PI4-kinase family. ATM subfamily.</text>
</comment>
<dbReference type="Pfam" id="PF25385">
    <property type="entry name" value="HEAT_MEC1_N"/>
    <property type="match status" value="1"/>
</dbReference>
<dbReference type="FunFam" id="1.10.1070.11:FF:000031">
    <property type="entry name" value="Phosphatidyl inositol 3-kinase"/>
    <property type="match status" value="1"/>
</dbReference>
<evidence type="ECO:0000256" key="10">
    <source>
        <dbReference type="ARBA" id="ARBA00022777"/>
    </source>
</evidence>
<dbReference type="GO" id="GO:0005634">
    <property type="term" value="C:nucleus"/>
    <property type="evidence" value="ECO:0007669"/>
    <property type="project" value="UniProtKB-SubCell"/>
</dbReference>
<reference evidence="24 25" key="1">
    <citation type="submission" date="2016-05" db="EMBL/GenBank/DDBJ databases">
        <title>A degradative enzymes factory behind the ericoid mycorrhizal symbiosis.</title>
        <authorList>
            <consortium name="DOE Joint Genome Institute"/>
            <person name="Martino E."/>
            <person name="Morin E."/>
            <person name="Grelet G."/>
            <person name="Kuo A."/>
            <person name="Kohler A."/>
            <person name="Daghino S."/>
            <person name="Barry K."/>
            <person name="Choi C."/>
            <person name="Cichocki N."/>
            <person name="Clum A."/>
            <person name="Copeland A."/>
            <person name="Hainaut M."/>
            <person name="Haridas S."/>
            <person name="Labutti K."/>
            <person name="Lindquist E."/>
            <person name="Lipzen A."/>
            <person name="Khouja H.-R."/>
            <person name="Murat C."/>
            <person name="Ohm R."/>
            <person name="Olson A."/>
            <person name="Spatafora J."/>
            <person name="Veneault-Fourrey C."/>
            <person name="Henrissat B."/>
            <person name="Grigoriev I."/>
            <person name="Martin F."/>
            <person name="Perotto S."/>
        </authorList>
    </citation>
    <scope>NUCLEOTIDE SEQUENCE [LARGE SCALE GENOMIC DNA]</scope>
    <source>
        <strain evidence="24 25">UAMH 7357</strain>
    </source>
</reference>
<dbReference type="Pfam" id="PF00454">
    <property type="entry name" value="PI3_PI4_kinase"/>
    <property type="match status" value="1"/>
</dbReference>
<sequence>MMAPISRSAATKTRLDVPESGPLGPYDAPPSTMAAQLINNLSTIEEASQPAEKNDLKKLMEEVLEQDANESDDVISKLEQKHKLIYVFTRAVLERLSTDDPFMNQEQLVGQASDALDIFTVAVRELPGVLEYVLPAGVALHSRGQEPLWTWLFPRVLMLLGRRNCEKLTEKIKDFFYISFQAAGGSPQHWNLTSFIFTYLRECVSTTLDRLQSSNILSHAQVVDIVLPSDDLSLFASFIAGNDGSPTSAIDCTYVIRDATEGLSHARNVLSILVDVSMAAAASYDATPAFQDYVGWLLDSFLVSYELHKKWRGNISLHPSCSDACLLPFCSVHALVTSFRDSLSPSLLRKGYTLLSTFCIDLLLDPTQLSEKSIQTNFCSSIMNLAAGCRRYYSVRRAVSLYLLPAIHATLAAGNTFASGMGNNLKIPCIALCRACEADIPTGINLGVAAICEDGNLNSEFQRLELSIDSLQEPEADNGPPTKRRKLAEGSHLLDQITNNLYEMLGGVQTVEASFGALNEKEQCKAIELLGLVPCGASGYLEATCTESAIINPKCALCEGLPNPGPVERDEPTCREVGSDAILLFGALIKSAAFGSVKRPRVLAMMMLKKFAVHYDDLDFVDLEKSTLGQWCLGSLKSSVRELRLAAGRTLPGFLRGSPSDALTERNIRNTFNFLRSIYEEQSTHLYETCILAWCQLGRNADDYELGIVLLSLISYLGHKNPLISGVAFNEILRLAKAKKITVERLFSPCWDSLAIEVVKDLLVKPQTAQLMADLLGMSVSEFLVLTQSHTLPWLVLRKQAEVIKRIAEARRMPEESVMCTEPMNLCPILALLLVQNIPDLDSYIMATFEAASAGFKGFDLSELIRIEPASTALCLLKAAGEADDGKKSRIRAALQFLAARAPSVDGNQKRGNPVGAFLELHVLGLVARISEVVNDSRDEHSVKQKERFVKALEELVKVAKSHARVARPQMCACLQSAFAQKELQTSAFSAWATMLTNLEDDDVETMLESTFSTIIQRWDTFDESARERVEATLQYLIKHRARLLRNMLVNLPSLSKFPQLADAEKKLSKMRTPTDVGNTFQIFSRRVGHENSGVVFQALVELKSYLQCHQSFLQASAVSEQPDIVVGQLVRAILDTCVKFNNMHHEIARVSAECIGLIGCLDPNRVESVREQRELVVVSNFSDHDETLDFVLFVLEECLVPAFLSATDTVLQGFLAFVMQDLLEKCNFKEVCGPIIKNGVKGSTATHYTKWLALPTTVQDTLTPFLSSKYSLKEINPVKYEYPIFRLDKAPPGRLYGYWVRTLALDLLQKPGEPSSGIIFMPLRRAIRVKDTSIPSFLLPYLVLNNIIEGTDQNRQELGQELLEILGYQPPAQSEVRTDDIKLCIEVVFRILDYLARWAQERQSNSKYRDLPATTLAVDRVNALIELIPPEVISRRAVECKSYSRALFYWEQHIRHVRDEDASSETNTALLERLQDIYTQIDEPDGIEGISAHLHVLDIDQQILAHRKAGRWTAAQSWYEIKLAEEPDNINTQLNLLTCLKESGQHDVLLNYVEGMHTATQTVSNLLPFATEASWATGRWAALEKYTSLVQKSPGEDFNVSIGRSLLALHKKDTDLFTSSIQSLREQIACSLSTSTTSSLAACHDNMLRFHVLTELEMIAGTAKHTSTERTNILETLNRRLEVIGAYLNDKQYLLGIRRAAMQLSSLEFTKEDVASAWLTSARLARKGNAIHQSFNAVLHASELGDESATIEHARLLWKEGHHRKAIQSLQGAIDNNAFISHNKSVNTTSFTSAVAGDQQNFLTARAHLLLAKWLDSAGQTHSSALRTQYQLAAKTHTSSEKGHYYLGRHYNKILESEKALAPEIQSEAFLCGETTRLVVENYLRSLSYGTKYVYQTLPRLLTLWLDLGTQVNQPLDPKYGNNREFLKRVSDLRKSHLDNLHSRVQKYVSKMPAYIFYTALPQIVARIAHPNNDVYKYLQQIIFKVVQAHPQQALWTLLAVCTSNQVDRRTRGGTILQALRASKKTESESLDVRAMIKSGERLTDQLLLACNAGEFQGNRTIWASLANDLGVSQKACMPNPMAMPVESVLTATLPTLTDNVKTHKAFSRDVVTISSFLDEVMVLSSLQKPRKLTARGSDGKTYGLMCKPKDDLRKDQRLMEFNSMINRSLKRDAESSRRQLYIKTYAVTPLNEECGIIEWVDGLKTLRDILLGLYKAKGIQINYREIEMFCDEATKSVEKLPFFTEKVLGQFPPILHKWFVQQFPEPSTWFAARLRYTRSCAVMSMVGTILGLGDRHGENILLEEGNGGTFHVDFNCLFDKGLTFVRPERVPFRLTHNMVDAMGIYGYEGPFRKSSELTLKLLRQHEETLMTILEAFVYDPTLDLLKKPEKKKKEGAFVVPQTAQGVLDSIQRKVRGLLAGESVPLGVEGQVDELIKQATNLTYLASMYIGWCSFF</sequence>
<dbReference type="InterPro" id="IPR056802">
    <property type="entry name" value="ATR-like_M-HEAT"/>
</dbReference>
<dbReference type="InterPro" id="IPR000403">
    <property type="entry name" value="PI3/4_kinase_cat_dom"/>
</dbReference>
<evidence type="ECO:0000256" key="17">
    <source>
        <dbReference type="ARBA" id="ARBA00029679"/>
    </source>
</evidence>
<dbReference type="GO" id="GO:0000077">
    <property type="term" value="P:DNA damage checkpoint signaling"/>
    <property type="evidence" value="ECO:0007669"/>
    <property type="project" value="TreeGrafter"/>
</dbReference>
<evidence type="ECO:0000256" key="2">
    <source>
        <dbReference type="ARBA" id="ARBA00010769"/>
    </source>
</evidence>
<dbReference type="FunFam" id="3.30.1010.10:FF:000017">
    <property type="entry name" value="Inositol kinase kinase (UvsB)"/>
    <property type="match status" value="1"/>
</dbReference>
<dbReference type="GO" id="GO:0006281">
    <property type="term" value="P:DNA repair"/>
    <property type="evidence" value="ECO:0007669"/>
    <property type="project" value="UniProtKB-KW"/>
</dbReference>
<evidence type="ECO:0000256" key="5">
    <source>
        <dbReference type="ARBA" id="ARBA00021345"/>
    </source>
</evidence>
<dbReference type="Gene3D" id="1.10.1070.11">
    <property type="entry name" value="Phosphatidylinositol 3-/4-kinase, catalytic domain"/>
    <property type="match status" value="1"/>
</dbReference>
<keyword evidence="15" id="KW-0469">Meiosis</keyword>
<dbReference type="GO" id="GO:0005524">
    <property type="term" value="F:ATP binding"/>
    <property type="evidence" value="ECO:0007669"/>
    <property type="project" value="UniProtKB-KW"/>
</dbReference>
<keyword evidence="6" id="KW-0723">Serine/threonine-protein kinase</keyword>
<dbReference type="Pfam" id="PF02260">
    <property type="entry name" value="FATC"/>
    <property type="match status" value="1"/>
</dbReference>
<dbReference type="InterPro" id="IPR014009">
    <property type="entry name" value="PIK_FAT"/>
</dbReference>
<dbReference type="InterPro" id="IPR036940">
    <property type="entry name" value="PI3/4_kinase_cat_sf"/>
</dbReference>
<evidence type="ECO:0000256" key="6">
    <source>
        <dbReference type="ARBA" id="ARBA00022527"/>
    </source>
</evidence>
<dbReference type="GO" id="GO:0004674">
    <property type="term" value="F:protein serine/threonine kinase activity"/>
    <property type="evidence" value="ECO:0007669"/>
    <property type="project" value="UniProtKB-KW"/>
</dbReference>
<evidence type="ECO:0000313" key="24">
    <source>
        <dbReference type="EMBL" id="PMD13048.1"/>
    </source>
</evidence>
<dbReference type="SMART" id="SM00802">
    <property type="entry name" value="UME"/>
    <property type="match status" value="1"/>
</dbReference>
<evidence type="ECO:0000256" key="11">
    <source>
        <dbReference type="ARBA" id="ARBA00022840"/>
    </source>
</evidence>
<dbReference type="InterPro" id="IPR003152">
    <property type="entry name" value="FATC_dom"/>
</dbReference>